<evidence type="ECO:0000256" key="2">
    <source>
        <dbReference type="ARBA" id="ARBA00022448"/>
    </source>
</evidence>
<evidence type="ECO:0000313" key="3">
    <source>
        <dbReference type="EMBL" id="WTT15773.1"/>
    </source>
</evidence>
<dbReference type="PANTHER" id="PTHR43649">
    <property type="entry name" value="ARABINOSE-BINDING PROTEIN-RELATED"/>
    <property type="match status" value="1"/>
</dbReference>
<accession>A0AAU1ZW17</accession>
<sequence length="396" mass="43748">MRRPRPRTLGIICVCLVLLAAGAVTGVRWVQDRGSVTLLANWSREEEKQFKKVIKRFKKRYGIHVDYQGSSALSQVLAAGIASGSPPDVAVVPGPGELMTYADKGQLRPLDGLFEAGRYDEFWAPEINGRYWLPVKASLKSMVWYSEMKPEQVAKSAKNPGSWCLAMESGATSGWPGTDWVEDILLQQTDAKTYGAWANGTLAWTHDHVRTAWSTWGELAGVSDRKRIEQALKAPFDKACTQRLEHQGSFRADHWSEKPGGDYVHSAAVIPESAPGKRWEVSGDLAVMLNETEEAKQLIRYLADPGTELPAYTVNADVPVPGDSRTTRREIASTLRGLNGTLCWDASDAMPRVVRDAFHQAVLRYLISPETLDAELAALERLRVANQGTTQLRVCG</sequence>
<comment type="similarity">
    <text evidence="1">Belongs to the bacterial solute-binding protein 1 family.</text>
</comment>
<keyword evidence="2" id="KW-0813">Transport</keyword>
<dbReference type="InterPro" id="IPR050490">
    <property type="entry name" value="Bact_solute-bd_prot1"/>
</dbReference>
<dbReference type="AlphaFoldDB" id="A0AAU1ZW17"/>
<dbReference type="EMBL" id="CP108222">
    <property type="protein sequence ID" value="WTT15773.1"/>
    <property type="molecule type" value="Genomic_DNA"/>
</dbReference>
<dbReference type="InterPro" id="IPR006059">
    <property type="entry name" value="SBP"/>
</dbReference>
<dbReference type="PANTHER" id="PTHR43649:SF29">
    <property type="entry name" value="OSMOPROTECTIVE COMPOUNDS-BINDING PROTEIN GGTB"/>
    <property type="match status" value="1"/>
</dbReference>
<reference evidence="3" key="1">
    <citation type="submission" date="2022-10" db="EMBL/GenBank/DDBJ databases">
        <title>The complete genomes of actinobacterial strains from the NBC collection.</title>
        <authorList>
            <person name="Joergensen T.S."/>
            <person name="Alvarez Arevalo M."/>
            <person name="Sterndorff E.B."/>
            <person name="Faurdal D."/>
            <person name="Vuksanovic O."/>
            <person name="Mourched A.-S."/>
            <person name="Charusanti P."/>
            <person name="Shaw S."/>
            <person name="Blin K."/>
            <person name="Weber T."/>
        </authorList>
    </citation>
    <scope>NUCLEOTIDE SEQUENCE</scope>
    <source>
        <strain evidence="3">NBC_00093</strain>
    </source>
</reference>
<proteinExistence type="inferred from homology"/>
<dbReference type="SUPFAM" id="SSF53850">
    <property type="entry name" value="Periplasmic binding protein-like II"/>
    <property type="match status" value="1"/>
</dbReference>
<name>A0AAU1ZW17_9ACTN</name>
<organism evidence="3">
    <name type="scientific">Streptomyces sp. NBC_00093</name>
    <dbReference type="NCBI Taxonomy" id="2975649"/>
    <lineage>
        <taxon>Bacteria</taxon>
        <taxon>Bacillati</taxon>
        <taxon>Actinomycetota</taxon>
        <taxon>Actinomycetes</taxon>
        <taxon>Kitasatosporales</taxon>
        <taxon>Streptomycetaceae</taxon>
        <taxon>Streptomyces</taxon>
    </lineage>
</organism>
<evidence type="ECO:0000256" key="1">
    <source>
        <dbReference type="ARBA" id="ARBA00008520"/>
    </source>
</evidence>
<dbReference type="Pfam" id="PF01547">
    <property type="entry name" value="SBP_bac_1"/>
    <property type="match status" value="1"/>
</dbReference>
<protein>
    <submittedName>
        <fullName evidence="3">ABC transporter substrate-binding protein</fullName>
    </submittedName>
</protein>
<gene>
    <name evidence="3" type="ORF">OHA22_09675</name>
</gene>
<dbReference type="Gene3D" id="3.40.190.10">
    <property type="entry name" value="Periplasmic binding protein-like II"/>
    <property type="match status" value="3"/>
</dbReference>